<dbReference type="InterPro" id="IPR029060">
    <property type="entry name" value="PIN-like_dom_sf"/>
</dbReference>
<comment type="cofactor">
    <cofactor evidence="1">
        <name>Mg(2+)</name>
        <dbReference type="ChEBI" id="CHEBI:18420"/>
    </cofactor>
</comment>
<keyword evidence="2" id="KW-1277">Toxin-antitoxin system</keyword>
<proteinExistence type="predicted"/>
<evidence type="ECO:0000256" key="6">
    <source>
        <dbReference type="ARBA" id="ARBA00022842"/>
    </source>
</evidence>
<feature type="domain" description="PIN" evidence="7">
    <location>
        <begin position="5"/>
        <end position="120"/>
    </location>
</feature>
<keyword evidence="6" id="KW-0460">Magnesium</keyword>
<evidence type="ECO:0000313" key="9">
    <source>
        <dbReference type="Proteomes" id="UP000093757"/>
    </source>
</evidence>
<dbReference type="GO" id="GO:0016787">
    <property type="term" value="F:hydrolase activity"/>
    <property type="evidence" value="ECO:0007669"/>
    <property type="project" value="UniProtKB-KW"/>
</dbReference>
<evidence type="ECO:0000256" key="4">
    <source>
        <dbReference type="ARBA" id="ARBA00022723"/>
    </source>
</evidence>
<dbReference type="SUPFAM" id="SSF88723">
    <property type="entry name" value="PIN domain-like"/>
    <property type="match status" value="1"/>
</dbReference>
<dbReference type="Pfam" id="PF01850">
    <property type="entry name" value="PIN"/>
    <property type="match status" value="1"/>
</dbReference>
<evidence type="ECO:0000256" key="5">
    <source>
        <dbReference type="ARBA" id="ARBA00022801"/>
    </source>
</evidence>
<keyword evidence="3" id="KW-0540">Nuclease</keyword>
<dbReference type="RefSeq" id="WP_065132645.1">
    <property type="nucleotide sequence ID" value="NZ_JANFXG010000092.1"/>
</dbReference>
<name>A0A1A6BLJ4_MYCGO</name>
<dbReference type="EMBL" id="MAEM01000091">
    <property type="protein sequence ID" value="OBS03227.1"/>
    <property type="molecule type" value="Genomic_DNA"/>
</dbReference>
<reference evidence="8 9" key="1">
    <citation type="submission" date="2016-06" db="EMBL/GenBank/DDBJ databases">
        <authorList>
            <person name="Kjaerup R.B."/>
            <person name="Dalgaard T.S."/>
            <person name="Juul-Madsen H.R."/>
        </authorList>
    </citation>
    <scope>NUCLEOTIDE SEQUENCE [LARGE SCALE GENOMIC DNA]</scope>
    <source>
        <strain evidence="8 9">1245752.6</strain>
    </source>
</reference>
<accession>A0A1A6BLJ4</accession>
<protein>
    <recommendedName>
        <fullName evidence="7">PIN domain-containing protein</fullName>
    </recommendedName>
</protein>
<dbReference type="InterPro" id="IPR002716">
    <property type="entry name" value="PIN_dom"/>
</dbReference>
<dbReference type="AlphaFoldDB" id="A0A1A6BLJ4"/>
<keyword evidence="5" id="KW-0378">Hydrolase</keyword>
<evidence type="ECO:0000313" key="8">
    <source>
        <dbReference type="EMBL" id="OBS03227.1"/>
    </source>
</evidence>
<organism evidence="8 9">
    <name type="scientific">Mycobacterium gordonae</name>
    <dbReference type="NCBI Taxonomy" id="1778"/>
    <lineage>
        <taxon>Bacteria</taxon>
        <taxon>Bacillati</taxon>
        <taxon>Actinomycetota</taxon>
        <taxon>Actinomycetes</taxon>
        <taxon>Mycobacteriales</taxon>
        <taxon>Mycobacteriaceae</taxon>
        <taxon>Mycobacterium</taxon>
    </lineage>
</organism>
<evidence type="ECO:0000256" key="1">
    <source>
        <dbReference type="ARBA" id="ARBA00001946"/>
    </source>
</evidence>
<sequence>MPMLLLDSQTLLWLLDDNPRLGPEARTTIRTAAGVHVSAATVWELTIKTMLGKLSVPSALSAVLSGQGLLLLNITAEHAEAIRDYPELTRHDPFDRLLVAQADRAGLQLLTADRVLLRLRKEFILDATK</sequence>
<evidence type="ECO:0000259" key="7">
    <source>
        <dbReference type="Pfam" id="PF01850"/>
    </source>
</evidence>
<dbReference type="Gene3D" id="3.40.50.1010">
    <property type="entry name" value="5'-nuclease"/>
    <property type="match status" value="1"/>
</dbReference>
<evidence type="ECO:0000256" key="3">
    <source>
        <dbReference type="ARBA" id="ARBA00022722"/>
    </source>
</evidence>
<dbReference type="GO" id="GO:0046872">
    <property type="term" value="F:metal ion binding"/>
    <property type="evidence" value="ECO:0007669"/>
    <property type="project" value="UniProtKB-KW"/>
</dbReference>
<keyword evidence="4" id="KW-0479">Metal-binding</keyword>
<dbReference type="GO" id="GO:0004518">
    <property type="term" value="F:nuclease activity"/>
    <property type="evidence" value="ECO:0007669"/>
    <property type="project" value="UniProtKB-KW"/>
</dbReference>
<dbReference type="PANTHER" id="PTHR36173">
    <property type="entry name" value="RIBONUCLEASE VAPC16-RELATED"/>
    <property type="match status" value="1"/>
</dbReference>
<dbReference type="Proteomes" id="UP000093757">
    <property type="component" value="Unassembled WGS sequence"/>
</dbReference>
<comment type="caution">
    <text evidence="8">The sequence shown here is derived from an EMBL/GenBank/DDBJ whole genome shotgun (WGS) entry which is preliminary data.</text>
</comment>
<gene>
    <name evidence="8" type="ORF">A9W98_10640</name>
</gene>
<dbReference type="CDD" id="cd09872">
    <property type="entry name" value="PIN_Sll0205-like"/>
    <property type="match status" value="1"/>
</dbReference>
<evidence type="ECO:0000256" key="2">
    <source>
        <dbReference type="ARBA" id="ARBA00022649"/>
    </source>
</evidence>
<dbReference type="InterPro" id="IPR041705">
    <property type="entry name" value="PIN_Sll0205"/>
</dbReference>
<dbReference type="PANTHER" id="PTHR36173:SF2">
    <property type="entry name" value="RIBONUCLEASE VAPC16"/>
    <property type="match status" value="1"/>
</dbReference>
<dbReference type="InterPro" id="IPR052919">
    <property type="entry name" value="TA_system_RNase"/>
</dbReference>